<keyword evidence="5" id="KW-1185">Reference proteome</keyword>
<feature type="region of interest" description="Disordered" evidence="3">
    <location>
        <begin position="157"/>
        <end position="184"/>
    </location>
</feature>
<feature type="region of interest" description="Disordered" evidence="3">
    <location>
        <begin position="336"/>
        <end position="357"/>
    </location>
</feature>
<dbReference type="Pfam" id="PF22493">
    <property type="entry name" value="PUF_NOP9"/>
    <property type="match status" value="1"/>
</dbReference>
<dbReference type="PROSITE" id="PS50302">
    <property type="entry name" value="PUM"/>
    <property type="match status" value="1"/>
</dbReference>
<dbReference type="GO" id="GO:0000480">
    <property type="term" value="P:endonucleolytic cleavage in 5'-ETS of tricistronic rRNA transcript (SSU-rRNA, 5.8S rRNA, LSU-rRNA)"/>
    <property type="evidence" value="ECO:0007669"/>
    <property type="project" value="TreeGrafter"/>
</dbReference>
<proteinExistence type="predicted"/>
<dbReference type="GO" id="GO:0030686">
    <property type="term" value="C:90S preribosome"/>
    <property type="evidence" value="ECO:0007669"/>
    <property type="project" value="TreeGrafter"/>
</dbReference>
<evidence type="ECO:0000256" key="2">
    <source>
        <dbReference type="PROSITE-ProRule" id="PRU00317"/>
    </source>
</evidence>
<dbReference type="EMBL" id="CAVLGL010000086">
    <property type="protein sequence ID" value="CAK1590745.1"/>
    <property type="molecule type" value="Genomic_DNA"/>
</dbReference>
<feature type="repeat" description="Pumilio" evidence="2">
    <location>
        <begin position="577"/>
        <end position="612"/>
    </location>
</feature>
<dbReference type="PANTHER" id="PTHR13102">
    <property type="entry name" value="NUCLEOLAR PROTEIN 9"/>
    <property type="match status" value="1"/>
</dbReference>
<evidence type="ECO:0000256" key="1">
    <source>
        <dbReference type="ARBA" id="ARBA00022737"/>
    </source>
</evidence>
<evidence type="ECO:0000256" key="3">
    <source>
        <dbReference type="SAM" id="MobiDB-lite"/>
    </source>
</evidence>
<organism evidence="4 5">
    <name type="scientific">Parnassius mnemosyne</name>
    <name type="common">clouded apollo</name>
    <dbReference type="NCBI Taxonomy" id="213953"/>
    <lineage>
        <taxon>Eukaryota</taxon>
        <taxon>Metazoa</taxon>
        <taxon>Ecdysozoa</taxon>
        <taxon>Arthropoda</taxon>
        <taxon>Hexapoda</taxon>
        <taxon>Insecta</taxon>
        <taxon>Pterygota</taxon>
        <taxon>Neoptera</taxon>
        <taxon>Endopterygota</taxon>
        <taxon>Lepidoptera</taxon>
        <taxon>Glossata</taxon>
        <taxon>Ditrysia</taxon>
        <taxon>Papilionoidea</taxon>
        <taxon>Papilionidae</taxon>
        <taxon>Parnassiinae</taxon>
        <taxon>Parnassini</taxon>
        <taxon>Parnassius</taxon>
        <taxon>Driopa</taxon>
    </lineage>
</organism>
<dbReference type="SMART" id="SM00025">
    <property type="entry name" value="Pumilio"/>
    <property type="match status" value="5"/>
</dbReference>
<dbReference type="Gene3D" id="1.25.10.10">
    <property type="entry name" value="Leucine-rich Repeat Variant"/>
    <property type="match status" value="2"/>
</dbReference>
<dbReference type="InterPro" id="IPR001313">
    <property type="entry name" value="Pumilio_RNA-bd_rpt"/>
</dbReference>
<feature type="compositionally biased region" description="Basic and acidic residues" evidence="3">
    <location>
        <begin position="341"/>
        <end position="351"/>
    </location>
</feature>
<keyword evidence="1" id="KW-0677">Repeat</keyword>
<dbReference type="GO" id="GO:0000472">
    <property type="term" value="P:endonucleolytic cleavage to generate mature 5'-end of SSU-rRNA from (SSU-rRNA, 5.8S rRNA, LSU-rRNA)"/>
    <property type="evidence" value="ECO:0007669"/>
    <property type="project" value="TreeGrafter"/>
</dbReference>
<dbReference type="GO" id="GO:0030688">
    <property type="term" value="C:preribosome, small subunit precursor"/>
    <property type="evidence" value="ECO:0007669"/>
    <property type="project" value="TreeGrafter"/>
</dbReference>
<reference evidence="4 5" key="1">
    <citation type="submission" date="2023-11" db="EMBL/GenBank/DDBJ databases">
        <authorList>
            <person name="Hedman E."/>
            <person name="Englund M."/>
            <person name="Stromberg M."/>
            <person name="Nyberg Akerstrom W."/>
            <person name="Nylinder S."/>
            <person name="Jareborg N."/>
            <person name="Kallberg Y."/>
            <person name="Kronander E."/>
        </authorList>
    </citation>
    <scope>NUCLEOTIDE SEQUENCE [LARGE SCALE GENOMIC DNA]</scope>
</reference>
<dbReference type="PANTHER" id="PTHR13102:SF0">
    <property type="entry name" value="NUCLEOLAR PROTEIN 9"/>
    <property type="match status" value="1"/>
</dbReference>
<dbReference type="InterPro" id="IPR016024">
    <property type="entry name" value="ARM-type_fold"/>
</dbReference>
<dbReference type="InterPro" id="IPR040000">
    <property type="entry name" value="NOP9"/>
</dbReference>
<dbReference type="GO" id="GO:0000447">
    <property type="term" value="P:endonucleolytic cleavage in ITS1 to separate SSU-rRNA from 5.8S rRNA and LSU-rRNA from tricistronic rRNA transcript (SSU-rRNA, 5.8S rRNA, LSU-rRNA)"/>
    <property type="evidence" value="ECO:0007669"/>
    <property type="project" value="TreeGrafter"/>
</dbReference>
<evidence type="ECO:0008006" key="6">
    <source>
        <dbReference type="Google" id="ProtNLM"/>
    </source>
</evidence>
<name>A0AAV1L753_9NEOP</name>
<comment type="caution">
    <text evidence="4">The sequence shown here is derived from an EMBL/GenBank/DDBJ whole genome shotgun (WGS) entry which is preliminary data.</text>
</comment>
<feature type="compositionally biased region" description="Low complexity" evidence="3">
    <location>
        <begin position="11"/>
        <end position="20"/>
    </location>
</feature>
<protein>
    <recommendedName>
        <fullName evidence="6">Nucleolar protein 9</fullName>
    </recommendedName>
</protein>
<accession>A0AAV1L753</accession>
<feature type="compositionally biased region" description="Acidic residues" evidence="3">
    <location>
        <begin position="1"/>
        <end position="10"/>
    </location>
</feature>
<dbReference type="GO" id="GO:0003723">
    <property type="term" value="F:RNA binding"/>
    <property type="evidence" value="ECO:0007669"/>
    <property type="project" value="InterPro"/>
</dbReference>
<dbReference type="InterPro" id="IPR011989">
    <property type="entry name" value="ARM-like"/>
</dbReference>
<feature type="region of interest" description="Disordered" evidence="3">
    <location>
        <begin position="1"/>
        <end position="31"/>
    </location>
</feature>
<evidence type="ECO:0000313" key="5">
    <source>
        <dbReference type="Proteomes" id="UP001314205"/>
    </source>
</evidence>
<evidence type="ECO:0000313" key="4">
    <source>
        <dbReference type="EMBL" id="CAK1590745.1"/>
    </source>
</evidence>
<dbReference type="GO" id="GO:0000056">
    <property type="term" value="P:ribosomal small subunit export from nucleus"/>
    <property type="evidence" value="ECO:0007669"/>
    <property type="project" value="TreeGrafter"/>
</dbReference>
<gene>
    <name evidence="4" type="ORF">PARMNEM_LOCUS11066</name>
</gene>
<dbReference type="AlphaFoldDB" id="A0AAV1L753"/>
<dbReference type="SUPFAM" id="SSF48371">
    <property type="entry name" value="ARM repeat"/>
    <property type="match status" value="2"/>
</dbReference>
<dbReference type="Proteomes" id="UP001314205">
    <property type="component" value="Unassembled WGS sequence"/>
</dbReference>
<sequence>MSEENGEEVNESVSSQQNENNPHKKKWRKKRKNFLSNAKKYAKKGQMGRGTKMPEELYQYFVGILEAIKQGIDDEEQKQALVNNVLERTKGEEINIVGNQLGCRVIELLLPYSKPEDLERYIEVLSPDIRRLCSDNFSNHVLKILLKVCSNRATDHLQNEDTNEGSDSEDETPKKKKRKTENSTASKYSDDHIKVCYDFTLKISKYVLNNLEDFVWDTYANHIVRAALKCLSGITLLPGEKPKVNLFKEPILENKGIPPHQTKMEYRNVPEEFKEVVKEYANRLSVWPQFKELPYESVTSAMLQVLLFAVKNVDKTLTRHLIKKLLNESFAPDDWVSTSTDNKEDGEKEEKNEDGEMENKVANCSLPPVFKSEPAVRLLEAALFVAKKKMYTQIYAKCFINRLGQLATLPMLNFTVQRLIDNCKIKEEFEPMFEELSSKFDALLACGNTGVLVALAKACLRIKSKQTQFVQSLEAALKCSDEQNQRYFAVLCLRLLPLERVDVTKLDQTYFINIHGSVILQTILDFQRPAKAVSSLLELSAEELMVILSDVKGCHVADAFCKGQCVGIKSRDKLIKKLRGSYQKLALSQYGSRAFEQIFEAATSEQQLSIMAELADKSSLLNGSQYGRLIATKYDLATFKLSQKAWEKARLKSKKE</sequence>
<feature type="compositionally biased region" description="Acidic residues" evidence="3">
    <location>
        <begin position="161"/>
        <end position="170"/>
    </location>
</feature>
<dbReference type="GO" id="GO:0005730">
    <property type="term" value="C:nucleolus"/>
    <property type="evidence" value="ECO:0007669"/>
    <property type="project" value="TreeGrafter"/>
</dbReference>